<protein>
    <submittedName>
        <fullName evidence="8">MFS transporter</fullName>
    </submittedName>
</protein>
<keyword evidence="5 6" id="KW-0472">Membrane</keyword>
<feature type="transmembrane region" description="Helical" evidence="6">
    <location>
        <begin position="38"/>
        <end position="58"/>
    </location>
</feature>
<reference evidence="8 9" key="1">
    <citation type="journal article" date="2019" name="Nat. Med.">
        <title>A library of human gut bacterial isolates paired with longitudinal multiomics data enables mechanistic microbiome research.</title>
        <authorList>
            <person name="Poyet M."/>
            <person name="Groussin M."/>
            <person name="Gibbons S.M."/>
            <person name="Avila-Pacheco J."/>
            <person name="Jiang X."/>
            <person name="Kearney S.M."/>
            <person name="Perrotta A.R."/>
            <person name="Berdy B."/>
            <person name="Zhao S."/>
            <person name="Lieberman T.D."/>
            <person name="Swanson P.K."/>
            <person name="Smith M."/>
            <person name="Roesemann S."/>
            <person name="Alexander J.E."/>
            <person name="Rich S.A."/>
            <person name="Livny J."/>
            <person name="Vlamakis H."/>
            <person name="Clish C."/>
            <person name="Bullock K."/>
            <person name="Deik A."/>
            <person name="Scott J."/>
            <person name="Pierce K.A."/>
            <person name="Xavier R.J."/>
            <person name="Alm E.J."/>
        </authorList>
    </citation>
    <scope>NUCLEOTIDE SEQUENCE [LARGE SCALE GENOMIC DNA]</scope>
    <source>
        <strain evidence="8 9">BIOML-A4</strain>
    </source>
</reference>
<keyword evidence="2" id="KW-0813">Transport</keyword>
<dbReference type="SUPFAM" id="SSF103473">
    <property type="entry name" value="MFS general substrate transporter"/>
    <property type="match status" value="1"/>
</dbReference>
<dbReference type="EMBL" id="WMZU01000012">
    <property type="protein sequence ID" value="MTS27444.1"/>
    <property type="molecule type" value="Genomic_DNA"/>
</dbReference>
<dbReference type="InterPro" id="IPR020846">
    <property type="entry name" value="MFS_dom"/>
</dbReference>
<dbReference type="AlphaFoldDB" id="A0A6L6LUF4"/>
<comment type="subcellular location">
    <subcellularLocation>
        <location evidence="1">Cell membrane</location>
        <topology evidence="1">Multi-pass membrane protein</topology>
    </subcellularLocation>
</comment>
<evidence type="ECO:0000259" key="7">
    <source>
        <dbReference type="PROSITE" id="PS50850"/>
    </source>
</evidence>
<proteinExistence type="predicted"/>
<gene>
    <name evidence="8" type="ORF">GMD59_09105</name>
</gene>
<feature type="transmembrane region" description="Helical" evidence="6">
    <location>
        <begin position="111"/>
        <end position="134"/>
    </location>
</feature>
<evidence type="ECO:0000313" key="8">
    <source>
        <dbReference type="EMBL" id="MTS27444.1"/>
    </source>
</evidence>
<feature type="transmembrane region" description="Helical" evidence="6">
    <location>
        <begin position="352"/>
        <end position="373"/>
    </location>
</feature>
<feature type="transmembrane region" description="Helical" evidence="6">
    <location>
        <begin position="385"/>
        <end position="408"/>
    </location>
</feature>
<feature type="domain" description="Major facilitator superfamily (MFS) profile" evidence="7">
    <location>
        <begin position="209"/>
        <end position="446"/>
    </location>
</feature>
<feature type="transmembrane region" description="Helical" evidence="6">
    <location>
        <begin position="78"/>
        <end position="104"/>
    </location>
</feature>
<evidence type="ECO:0000256" key="1">
    <source>
        <dbReference type="ARBA" id="ARBA00004651"/>
    </source>
</evidence>
<dbReference type="PANTHER" id="PTHR23526:SF1">
    <property type="entry name" value="MAJOR FACILITATOR SUPERFAMILY MFS_1"/>
    <property type="match status" value="1"/>
</dbReference>
<feature type="transmembrane region" description="Helical" evidence="6">
    <location>
        <begin position="414"/>
        <end position="435"/>
    </location>
</feature>
<dbReference type="PROSITE" id="PS50850">
    <property type="entry name" value="MFS"/>
    <property type="match status" value="1"/>
</dbReference>
<sequence>MHGRLLCMLPFYFPKRWIMIPKIEPQADAQYIYVKKEAFYKGNFISLMCESFFFAFALTMFSPENVLPVYVSSLSDKAIYIALISALYYGISYSATVFSCVVGVNARSPKWISVVICFLQRIGFFLIFLSTYLVRGNVKLALVTFFVSLTLYAGSAGMSNPLFAQMVGTSIHRNVGTFYGAYNMVGACSGVLASVVLTQCLARLEFPFSFRCVFLLGLISALIATVVVCVGVREVTDDRVREKIRLRDIFPIGTQILRENRGFRNYTIIKILVGAAEFAIPYYIITASGLKNVPAGFVGIMATIYLVAKMVGSLVMGRLADRFGAMIVLRVSCICGAVAALLAAFIKDYRLAYVMYALLAVAVNGIMMSSSIACVTCSKNVRTPIYMATVGLLCAPLYVITSFCGAALASWFSYTALFLLAVGVYAVSALLTFWLKDSRGQAEKGE</sequence>
<feature type="transmembrane region" description="Helical" evidence="6">
    <location>
        <begin position="175"/>
        <end position="196"/>
    </location>
</feature>
<evidence type="ECO:0000313" key="9">
    <source>
        <dbReference type="Proteomes" id="UP000472755"/>
    </source>
</evidence>
<dbReference type="Pfam" id="PF07690">
    <property type="entry name" value="MFS_1"/>
    <property type="match status" value="1"/>
</dbReference>
<accession>A0A6L6LUF4</accession>
<dbReference type="PANTHER" id="PTHR23526">
    <property type="entry name" value="INTEGRAL MEMBRANE TRANSPORT PROTEIN-RELATED"/>
    <property type="match status" value="1"/>
</dbReference>
<dbReference type="GO" id="GO:0022857">
    <property type="term" value="F:transmembrane transporter activity"/>
    <property type="evidence" value="ECO:0007669"/>
    <property type="project" value="InterPro"/>
</dbReference>
<evidence type="ECO:0000256" key="5">
    <source>
        <dbReference type="ARBA" id="ARBA00023136"/>
    </source>
</evidence>
<feature type="transmembrane region" description="Helical" evidence="6">
    <location>
        <begin position="327"/>
        <end position="346"/>
    </location>
</feature>
<dbReference type="InterPro" id="IPR011701">
    <property type="entry name" value="MFS"/>
</dbReference>
<dbReference type="GO" id="GO:0005886">
    <property type="term" value="C:plasma membrane"/>
    <property type="evidence" value="ECO:0007669"/>
    <property type="project" value="UniProtKB-SubCell"/>
</dbReference>
<keyword evidence="3 6" id="KW-0812">Transmembrane</keyword>
<dbReference type="InterPro" id="IPR052528">
    <property type="entry name" value="Sugar_transport-like"/>
</dbReference>
<evidence type="ECO:0000256" key="4">
    <source>
        <dbReference type="ARBA" id="ARBA00022989"/>
    </source>
</evidence>
<evidence type="ECO:0000256" key="6">
    <source>
        <dbReference type="SAM" id="Phobius"/>
    </source>
</evidence>
<organism evidence="8 9">
    <name type="scientific">Ruthenibacterium lactatiformans</name>
    <dbReference type="NCBI Taxonomy" id="1550024"/>
    <lineage>
        <taxon>Bacteria</taxon>
        <taxon>Bacillati</taxon>
        <taxon>Bacillota</taxon>
        <taxon>Clostridia</taxon>
        <taxon>Eubacteriales</taxon>
        <taxon>Oscillospiraceae</taxon>
        <taxon>Ruthenibacterium</taxon>
    </lineage>
</organism>
<keyword evidence="4 6" id="KW-1133">Transmembrane helix</keyword>
<dbReference type="InterPro" id="IPR036259">
    <property type="entry name" value="MFS_trans_sf"/>
</dbReference>
<feature type="transmembrane region" description="Helical" evidence="6">
    <location>
        <begin position="208"/>
        <end position="232"/>
    </location>
</feature>
<feature type="transmembrane region" description="Helical" evidence="6">
    <location>
        <begin position="140"/>
        <end position="163"/>
    </location>
</feature>
<dbReference type="Gene3D" id="1.20.1250.20">
    <property type="entry name" value="MFS general substrate transporter like domains"/>
    <property type="match status" value="2"/>
</dbReference>
<dbReference type="Proteomes" id="UP000472755">
    <property type="component" value="Unassembled WGS sequence"/>
</dbReference>
<evidence type="ECO:0000256" key="2">
    <source>
        <dbReference type="ARBA" id="ARBA00022448"/>
    </source>
</evidence>
<feature type="transmembrane region" description="Helical" evidence="6">
    <location>
        <begin position="267"/>
        <end position="285"/>
    </location>
</feature>
<evidence type="ECO:0000256" key="3">
    <source>
        <dbReference type="ARBA" id="ARBA00022692"/>
    </source>
</evidence>
<name>A0A6L6LUF4_9FIRM</name>
<feature type="transmembrane region" description="Helical" evidence="6">
    <location>
        <begin position="297"/>
        <end position="315"/>
    </location>
</feature>
<comment type="caution">
    <text evidence="8">The sequence shown here is derived from an EMBL/GenBank/DDBJ whole genome shotgun (WGS) entry which is preliminary data.</text>
</comment>